<dbReference type="Gene3D" id="2.60.260.40">
    <property type="entry name" value="q5lls5 like domains"/>
    <property type="match status" value="1"/>
</dbReference>
<dbReference type="OrthoDB" id="307899at2759"/>
<sequence length="159" mass="17407">MSAVRRALVQPGMSWLRALPRLLASPRRSSLVTPSGYQCVLRQVTAFSRRSFAANSEASKAGLIQYRMHYPDGQAPPATDRDVVRSKWHSDAMDLIEQVPPLVVESEVIACNGGPNAAMGHPIEYIRVDAGDPAPSVCKYCGLRYIHRSVAATEGRTDE</sequence>
<dbReference type="PANTHER" id="PTHR13156:SF0">
    <property type="entry name" value="NADH DEHYDROGENASE [UBIQUINONE] IRON-SULFUR PROTEIN 6, MITOCHONDRIAL"/>
    <property type="match status" value="1"/>
</dbReference>
<reference evidence="2 3" key="1">
    <citation type="journal article" date="2020" name="J. Phycol.">
        <title>Comparative genome analysis reveals Cyanidiococcus gen. nov., a new extremophilic red algal genus sister to Cyanidioschyzon (Cyanidioschyzonaceae, Rhodophyta).</title>
        <authorList>
            <person name="Liu S.-L."/>
            <person name="Chiang Y.-R."/>
            <person name="Yoon H.S."/>
            <person name="Fu H.-Y."/>
        </authorList>
    </citation>
    <scope>NUCLEOTIDE SEQUENCE [LARGE SCALE GENOMIC DNA]</scope>
    <source>
        <strain evidence="2 3">THAL066</strain>
    </source>
</reference>
<dbReference type="Pfam" id="PF10276">
    <property type="entry name" value="zf-CHCC"/>
    <property type="match status" value="1"/>
</dbReference>
<evidence type="ECO:0000259" key="1">
    <source>
        <dbReference type="Pfam" id="PF10276"/>
    </source>
</evidence>
<comment type="caution">
    <text evidence="2">The sequence shown here is derived from an EMBL/GenBank/DDBJ whole genome shotgun (WGS) entry which is preliminary data.</text>
</comment>
<dbReference type="InterPro" id="IPR019401">
    <property type="entry name" value="Znf_CHCC"/>
</dbReference>
<name>A0A7J7IHL8_9RHOD</name>
<evidence type="ECO:0000313" key="3">
    <source>
        <dbReference type="Proteomes" id="UP000530660"/>
    </source>
</evidence>
<dbReference type="PANTHER" id="PTHR13156">
    <property type="entry name" value="NADH-UBIQUINONE OXIDOREDUCTASE 13 KD-A SUBUNIT"/>
    <property type="match status" value="1"/>
</dbReference>
<dbReference type="GO" id="GO:0005739">
    <property type="term" value="C:mitochondrion"/>
    <property type="evidence" value="ECO:0007669"/>
    <property type="project" value="GOC"/>
</dbReference>
<protein>
    <submittedName>
        <fullName evidence="2">NADH dehydrogenase Fe-S protein subunit 6 ndufs6</fullName>
    </submittedName>
</protein>
<dbReference type="GO" id="GO:0006120">
    <property type="term" value="P:mitochondrial electron transport, NADH to ubiquinone"/>
    <property type="evidence" value="ECO:0007669"/>
    <property type="project" value="TreeGrafter"/>
</dbReference>
<dbReference type="EMBL" id="VWRR01000009">
    <property type="protein sequence ID" value="KAF6002605.1"/>
    <property type="molecule type" value="Genomic_DNA"/>
</dbReference>
<proteinExistence type="predicted"/>
<keyword evidence="3" id="KW-1185">Reference proteome</keyword>
<dbReference type="AlphaFoldDB" id="A0A7J7IHL8"/>
<dbReference type="FunFam" id="2.60.260.40:FF:000001">
    <property type="entry name" value="NADH dehydrogenase [ubiquinone] iron-sulfur protein 6, mitochondrial"/>
    <property type="match status" value="1"/>
</dbReference>
<feature type="domain" description="Zinc finger CHCC-type" evidence="1">
    <location>
        <begin position="107"/>
        <end position="145"/>
    </location>
</feature>
<accession>A0A7J7IHL8</accession>
<gene>
    <name evidence="2" type="primary">NDUFS6</name>
    <name evidence="2" type="ORF">F1559_000264</name>
</gene>
<dbReference type="Proteomes" id="UP000530660">
    <property type="component" value="Unassembled WGS sequence"/>
</dbReference>
<evidence type="ECO:0000313" key="2">
    <source>
        <dbReference type="EMBL" id="KAF6002605.1"/>
    </source>
</evidence>
<organism evidence="2 3">
    <name type="scientific">Cyanidiococcus yangmingshanensis</name>
    <dbReference type="NCBI Taxonomy" id="2690220"/>
    <lineage>
        <taxon>Eukaryota</taxon>
        <taxon>Rhodophyta</taxon>
        <taxon>Bangiophyceae</taxon>
        <taxon>Cyanidiales</taxon>
        <taxon>Cyanidiaceae</taxon>
        <taxon>Cyanidiococcus</taxon>
    </lineage>
</organism>